<dbReference type="CDD" id="cd00603">
    <property type="entry name" value="IPT_PCSR"/>
    <property type="match status" value="1"/>
</dbReference>
<dbReference type="InterPro" id="IPR058094">
    <property type="entry name" value="Ig-like_OmpL47-like"/>
</dbReference>
<sequence>MALGRLPEVNRRALRAARGWPRALVLVLAVALATVTPAAGVAAEPRPGAPRTAAGPARADGEGTLTRAPLKRRVDVRSLPRPQSTAKPQVRPSLPAPKRRAPAGPRREASLPATAAALTPKATETGGSSKAAPSTAVIERLKTFRTLGNADNAAAARTAPSDTQLAVGPTHIVQFINRSGQVYDKAGNRVGATFDLGSFFGFAANSGGDPRVHYDAGSNRFFAAYEGLLTGGDEVDVAVSDTSDPRGNWSVYVAAANTGNVQHDRPKLGYTNDKVTLTWNNYDLTTNPKTFLGEVTAVVNKAELLAGGPAVTIITFGQDNTKGEVAPAVSLSGINDQLALEHAGTDMVVTTITGVPGVSPVNQTENTVAIGTAPPPPDAVQPAGGDSSIETNEDRILSVVWQNNRLWGVFNVSCTPVGDTAVHACQRYIQISTGGTQTLTTNLDLGMVGGDIYYGSLALNDEDDLFSGFTASSSTMFPTAVAIAVPGGNFPARTFGDFYAAGTEAYACRCLGRPRWGDYSGTARDPSNPKDVWTVQQIGAVANTGSFGGDWSTAMDRVTLSPPTVTGVTPNHAPELAQCVNTVTVRGTEFPTSGATVNFGSVPATNVNVIGPEELTAQAPQQARGTVDVTVTNANGTSPVTAAGRFTYDPDTSPPATFATISPTPNSAGWNTASPANVNIGALDGSCGSGVQKITYSASGAQPAASTDVPGAAATVAITTNGVTTVTYTATDAAGNTSPVQTITVRLDTAGPVITIVRPAAGTYLYRQPVTASYSCTDATSGVASCVGTVPNGSPINTSTLGSHTFMVNATDNATNPSTKTVNYNVGYRICLLYDPNRPVRLLGQVVISLRICDANGNNLSSSNITLTAARITGPVTRPVTGRFSYLLSSYSLPVSTQNLPNGNYNLEFTISGADTTTHVAPFTLR</sequence>
<dbReference type="InterPro" id="IPR013783">
    <property type="entry name" value="Ig-like_fold"/>
</dbReference>
<dbReference type="Gene3D" id="2.60.40.10">
    <property type="entry name" value="Immunoglobulins"/>
    <property type="match status" value="1"/>
</dbReference>
<keyword evidence="3" id="KW-1185">Reference proteome</keyword>
<dbReference type="Proteomes" id="UP000613974">
    <property type="component" value="Unassembled WGS sequence"/>
</dbReference>
<organism evidence="2 3">
    <name type="scientific">Streptomyces nojiriensis</name>
    <dbReference type="NCBI Taxonomy" id="66374"/>
    <lineage>
        <taxon>Bacteria</taxon>
        <taxon>Bacillati</taxon>
        <taxon>Actinomycetota</taxon>
        <taxon>Actinomycetes</taxon>
        <taxon>Kitasatosporales</taxon>
        <taxon>Streptomycetaceae</taxon>
        <taxon>Streptomyces</taxon>
    </lineage>
</organism>
<reference evidence="3" key="1">
    <citation type="submission" date="2023-07" db="EMBL/GenBank/DDBJ databases">
        <title>Whole genome shotgun sequence of Streptomyces nojiriensis NBRC 13794.</title>
        <authorList>
            <person name="Komaki H."/>
            <person name="Tamura T."/>
        </authorList>
    </citation>
    <scope>NUCLEOTIDE SEQUENCE [LARGE SCALE GENOMIC DNA]</scope>
    <source>
        <strain evidence="3">NBRC 13794</strain>
    </source>
</reference>
<gene>
    <name evidence="2" type="ORF">Snoj_29400</name>
</gene>
<name>A0ABQ3SLV2_9ACTN</name>
<evidence type="ECO:0000256" key="1">
    <source>
        <dbReference type="SAM" id="MobiDB-lite"/>
    </source>
</evidence>
<evidence type="ECO:0008006" key="4">
    <source>
        <dbReference type="Google" id="ProtNLM"/>
    </source>
</evidence>
<dbReference type="InterPro" id="IPR014756">
    <property type="entry name" value="Ig_E-set"/>
</dbReference>
<protein>
    <recommendedName>
        <fullName evidence="4">IPT/TIG domain-containing protein</fullName>
    </recommendedName>
</protein>
<comment type="caution">
    <text evidence="2">The sequence shown here is derived from an EMBL/GenBank/DDBJ whole genome shotgun (WGS) entry which is preliminary data.</text>
</comment>
<dbReference type="EMBL" id="BNEC01000005">
    <property type="protein sequence ID" value="GHI69022.1"/>
    <property type="molecule type" value="Genomic_DNA"/>
</dbReference>
<evidence type="ECO:0000313" key="3">
    <source>
        <dbReference type="Proteomes" id="UP000613974"/>
    </source>
</evidence>
<dbReference type="SUPFAM" id="SSF81296">
    <property type="entry name" value="E set domains"/>
    <property type="match status" value="1"/>
</dbReference>
<feature type="region of interest" description="Disordered" evidence="1">
    <location>
        <begin position="42"/>
        <end position="113"/>
    </location>
</feature>
<feature type="compositionally biased region" description="Low complexity" evidence="1">
    <location>
        <begin position="42"/>
        <end position="58"/>
    </location>
</feature>
<dbReference type="NCBIfam" id="NF047446">
    <property type="entry name" value="barrel_OmpL47"/>
    <property type="match status" value="1"/>
</dbReference>
<dbReference type="RefSeq" id="WP_189747721.1">
    <property type="nucleotide sequence ID" value="NZ_BMRL01000029.1"/>
</dbReference>
<evidence type="ECO:0000313" key="2">
    <source>
        <dbReference type="EMBL" id="GHI69022.1"/>
    </source>
</evidence>
<proteinExistence type="predicted"/>
<accession>A0ABQ3SLV2</accession>